<dbReference type="EMBL" id="CADCTD010000018">
    <property type="protein sequence ID" value="CAA9224522.1"/>
    <property type="molecule type" value="Genomic_DNA"/>
</dbReference>
<feature type="compositionally biased region" description="Basic and acidic residues" evidence="1">
    <location>
        <begin position="487"/>
        <end position="503"/>
    </location>
</feature>
<dbReference type="AlphaFoldDB" id="A0A6J4HJ20"/>
<feature type="compositionally biased region" description="Basic and acidic residues" evidence="1">
    <location>
        <begin position="313"/>
        <end position="327"/>
    </location>
</feature>
<feature type="region of interest" description="Disordered" evidence="1">
    <location>
        <begin position="262"/>
        <end position="532"/>
    </location>
</feature>
<evidence type="ECO:0000256" key="1">
    <source>
        <dbReference type="SAM" id="MobiDB-lite"/>
    </source>
</evidence>
<feature type="compositionally biased region" description="Low complexity" evidence="1">
    <location>
        <begin position="455"/>
        <end position="465"/>
    </location>
</feature>
<protein>
    <submittedName>
        <fullName evidence="2">Uncharacterized MFS-type transporter</fullName>
    </submittedName>
</protein>
<feature type="compositionally biased region" description="Low complexity" evidence="1">
    <location>
        <begin position="367"/>
        <end position="379"/>
    </location>
</feature>
<name>A0A6J4HJ20_9PROT</name>
<reference evidence="2" key="1">
    <citation type="submission" date="2020-02" db="EMBL/GenBank/DDBJ databases">
        <authorList>
            <person name="Meier V. D."/>
        </authorList>
    </citation>
    <scope>NUCLEOTIDE SEQUENCE</scope>
    <source>
        <strain evidence="2">AVDCRST_MAG27</strain>
    </source>
</reference>
<gene>
    <name evidence="2" type="ORF">AVDCRST_MAG27-690</name>
</gene>
<feature type="region of interest" description="Disordered" evidence="1">
    <location>
        <begin position="35"/>
        <end position="188"/>
    </location>
</feature>
<evidence type="ECO:0000313" key="2">
    <source>
        <dbReference type="EMBL" id="CAA9224522.1"/>
    </source>
</evidence>
<feature type="compositionally biased region" description="Gly residues" evidence="1">
    <location>
        <begin position="430"/>
        <end position="439"/>
    </location>
</feature>
<proteinExistence type="predicted"/>
<feature type="compositionally biased region" description="Basic and acidic residues" evidence="1">
    <location>
        <begin position="92"/>
        <end position="103"/>
    </location>
</feature>
<feature type="non-terminal residue" evidence="2">
    <location>
        <position position="1"/>
    </location>
</feature>
<feature type="compositionally biased region" description="Basic residues" evidence="1">
    <location>
        <begin position="139"/>
        <end position="150"/>
    </location>
</feature>
<feature type="compositionally biased region" description="Basic and acidic residues" evidence="1">
    <location>
        <begin position="119"/>
        <end position="132"/>
    </location>
</feature>
<sequence length="532" mass="54744">GSPPCFLAAQAFRLPDALAGDARQQYRRLVAEHRRRLADDQPLPLPLHGRPGAGRDHAAGLPARPAGRCAGRHRRPAPLPDRRAGLGAADGGDPRRADGDGCDRALGAAGADLRHRHRQRDELPGLGRHDQRAGAARGSGRRHRAQRHRLQPGARGGAGARRLRHRRRGPGGGLRAECGRLPGADPGTDLLAPDRGAAADAEGAPALRHAGRDALRLGEPGDAGGDPQGLRLLPLHRGGLGAAAALRPAAIGARAAGLRADARGDGPLRRRRRLRPAGAARAARPERHGVLGLDPRSRLHGGAGRRASLGDGGARDAALRRGLDRRGQHPLRRGAAGRAGLGAGAGDRHLPAQLLRGDGAGLGPGGVARRQLQRAARSRPGGGGLRHRRRAGPALADRQPGDERRAGHGRRHAAAGGAGGGAARPARRGLGPGDGGGALPGRPVPAPRLPRRHAGGSARAAALRRGQLEPLRGCRPSGALGGALDGRQLDRAPARGAAADRGRPSRPGPRRPAPLRRGRGAGGVALPQREPV</sequence>
<feature type="non-terminal residue" evidence="2">
    <location>
        <position position="532"/>
    </location>
</feature>
<accession>A0A6J4HJ20</accession>
<organism evidence="2">
    <name type="scientific">uncultured Craurococcus sp</name>
    <dbReference type="NCBI Taxonomy" id="1135998"/>
    <lineage>
        <taxon>Bacteria</taxon>
        <taxon>Pseudomonadati</taxon>
        <taxon>Pseudomonadota</taxon>
        <taxon>Alphaproteobacteria</taxon>
        <taxon>Acetobacterales</taxon>
        <taxon>Acetobacteraceae</taxon>
        <taxon>Craurococcus</taxon>
        <taxon>environmental samples</taxon>
    </lineage>
</organism>